<evidence type="ECO:0000313" key="1">
    <source>
        <dbReference type="EMBL" id="WLH00351.1"/>
    </source>
</evidence>
<dbReference type="EMBL" id="CP117451">
    <property type="protein sequence ID" value="WLH00351.1"/>
    <property type="molecule type" value="Genomic_DNA"/>
</dbReference>
<proteinExistence type="predicted"/>
<dbReference type="SUPFAM" id="SSF52467">
    <property type="entry name" value="DHS-like NAD/FAD-binding domain"/>
    <property type="match status" value="1"/>
</dbReference>
<protein>
    <submittedName>
        <fullName evidence="1">SIR2 family protein</fullName>
    </submittedName>
</protein>
<dbReference type="Pfam" id="PF13289">
    <property type="entry name" value="SIR2_2"/>
    <property type="match status" value="1"/>
</dbReference>
<dbReference type="Proteomes" id="UP001224838">
    <property type="component" value="Chromosome"/>
</dbReference>
<reference evidence="1 2" key="1">
    <citation type="submission" date="2023-02" db="EMBL/GenBank/DDBJ databases">
        <title>Evolution of Hrp T3SS in non-pathogenic Pseudomonas fluorescens.</title>
        <authorList>
            <person name="Liao K."/>
            <person name="Wei H."/>
            <person name="Gu Y."/>
        </authorList>
    </citation>
    <scope>NUCLEOTIDE SEQUENCE [LARGE SCALE GENOMIC DNA]</scope>
    <source>
        <strain evidence="1 2">FP2034</strain>
    </source>
</reference>
<keyword evidence="2" id="KW-1185">Reference proteome</keyword>
<sequence>MNSNKVHYDAVRRALANGNAAIMVGAGFSRNSENGDQLATWPDLARELWRELNPGREDIKDFSTSIVTQLGEQYTRVFSKPALEDLLKRLIPDDRVSPGVLHKKLLMLQWCEVFTTNYDTLLERASESIVDHAHYVVTCREDIPQSKMLGRRRIVKLHGSFPSQRPFIFTEEDYRRYPDLSAPFVNLVRQSILENVFCLIGFSGDDPNFLHWIGWVRDVLDQHALPIYLFLGSAPTLGQQKLLESRRVTPVVLPMLDGIEESDYASRFNELFRILSEPLNPDHISWGGHSGRVAVSNFQSADNEKWKLLLERYISVRHLRETYPGWFVAPKDVRRRFSCTVAGMPDELYAKNLQDYVVKAAPHMGIALMAEYAWHNDILLQSFDDGLAEFSLRLLDAVKNTRYNLPESEQHTMEAFSIRSQASFDDRRKELLVSLVRWARQELRLAEYATLGAQLLAEFPSDLNLKDELVYEDALLALYMGDRDIAEGILKKWDVKSPDGYMFVRKGMLLGEVGDVSVGLATSLIGLKKIRRNQRSRSGSVYYLSQEAWACQAISYLLQTLAWSTQFNRVGVRPELEFEINSEELNQRLSDLAAINHDVVRELQLLIADLNAEAPPPSQPVSRTPLFEIGRYSETRHVGRPGVLDKKIDAAFAWLSLSDRVSLVPRAGDTTFDIGTFGQAAWWVQYVDSMERVLSVMIRTLNKKMLAPRGDSQLLHAAGWLSRYQVAKVKEDLAETTCERSLSLIERVFDSVQEGEELVRAADFHLELVGRLIIRITNSEKVLSYAKRIVMLHHNKTVMRHSDMWKGFAVCLARCFENLSLHDRCILSSAIAMIPCVSTDVLVKRHYLETWVMYNSLRRLPSDLICEEVGDDVVKEIDSLIFQLKRTWTNDGMGLDSVPSAPSGYWQRLFWLNEWGFISEVQKREIGQFLDGQGQDSWPIIPGHHYWASLVWMSDGKKKHDKGFIKWLLDQHVRCFRVSSGTDEPNREGRISWRMDAADEYFINLYSSMERVSWSVREFVKAFLAIKKWWDDEWPLIAKDLERITSLKEMLVGRIDWIDLFVARFIDKFGCDSFTRQSEIYDWVSTVQQVVAPLGAKFLRTKIVTSFISSEYEGLDVVEKDLIERLLCADVGRANHAVSIILFWVRHPSAKKHFIPKGVVQTIIGVLSARRLPALPGVLEVLSEIVTCQRAWLGKSDYYMLCIGLELMFEELRYDSRPDGTGIPDEVVPELRVRCLKFAKSLQAIEDMDARRVANLWVVNARFDPLPELRYFKD</sequence>
<accession>A0ABY9FAC0</accession>
<gene>
    <name evidence="1" type="ORF">PSH92_23815</name>
</gene>
<dbReference type="InterPro" id="IPR029035">
    <property type="entry name" value="DHS-like_NAD/FAD-binding_dom"/>
</dbReference>
<organism evidence="1 2">
    <name type="scientific">Pseudomonas beijingensis</name>
    <dbReference type="NCBI Taxonomy" id="2954101"/>
    <lineage>
        <taxon>Bacteria</taxon>
        <taxon>Pseudomonadati</taxon>
        <taxon>Pseudomonadota</taxon>
        <taxon>Gammaproteobacteria</taxon>
        <taxon>Pseudomonadales</taxon>
        <taxon>Pseudomonadaceae</taxon>
        <taxon>Pseudomonas</taxon>
    </lineage>
</organism>
<evidence type="ECO:0000313" key="2">
    <source>
        <dbReference type="Proteomes" id="UP001224838"/>
    </source>
</evidence>
<name>A0ABY9FAC0_9PSED</name>
<dbReference type="RefSeq" id="WP_305468494.1">
    <property type="nucleotide sequence ID" value="NZ_CP117451.1"/>
</dbReference>